<accession>A0A139R964</accession>
<name>A0A139R964_STRMT</name>
<dbReference type="EMBL" id="RJPY01000001">
    <property type="protein sequence ID" value="RSJ99610.1"/>
    <property type="molecule type" value="Genomic_DNA"/>
</dbReference>
<evidence type="ECO:0000313" key="4">
    <source>
        <dbReference type="Proteomes" id="UP000277773"/>
    </source>
</evidence>
<dbReference type="InterPro" id="IPR010064">
    <property type="entry name" value="HK97-gp10_tail"/>
</dbReference>
<dbReference type="Pfam" id="PF04883">
    <property type="entry name" value="HK97-gp10_like"/>
    <property type="match status" value="1"/>
</dbReference>
<organism evidence="1 3">
    <name type="scientific">Streptococcus mitis</name>
    <dbReference type="NCBI Taxonomy" id="28037"/>
    <lineage>
        <taxon>Bacteria</taxon>
        <taxon>Bacillati</taxon>
        <taxon>Bacillota</taxon>
        <taxon>Bacilli</taxon>
        <taxon>Lactobacillales</taxon>
        <taxon>Streptococcaceae</taxon>
        <taxon>Streptococcus</taxon>
        <taxon>Streptococcus mitis group</taxon>
    </lineage>
</organism>
<dbReference type="Proteomes" id="UP000277773">
    <property type="component" value="Unassembled WGS sequence"/>
</dbReference>
<evidence type="ECO:0000313" key="3">
    <source>
        <dbReference type="Proteomes" id="UP000070779"/>
    </source>
</evidence>
<reference evidence="1 3" key="1">
    <citation type="submission" date="2016-01" db="EMBL/GenBank/DDBJ databases">
        <title>Highly variable Streptococcus oralis are common among viridans streptococci isolated from primates.</title>
        <authorList>
            <person name="Denapaite D."/>
            <person name="Rieger M."/>
            <person name="Koendgen S."/>
            <person name="Brueckner R."/>
            <person name="Ochigava I."/>
            <person name="Kappeler P."/>
            <person name="Maetz-Rensing K."/>
            <person name="Leendertz F."/>
            <person name="Hakenbeck R."/>
        </authorList>
    </citation>
    <scope>NUCLEOTIDE SEQUENCE [LARGE SCALE GENOMIC DNA]</scope>
    <source>
        <strain evidence="1 3">DD22</strain>
    </source>
</reference>
<sequence length="114" mass="13177">MDLAAQLANILAEYCEEVNEEVDKIAEQVAKETVKELKETSPKRTGKYSKGWRKKRVRNGVWVVYSFKYGSLTHLLEFGHIKRNGGRTKAYPHLRPAELNAIQKFTERIKNISK</sequence>
<dbReference type="EMBL" id="LQZD01000401">
    <property type="protein sequence ID" value="KXU11269.1"/>
    <property type="molecule type" value="Genomic_DNA"/>
</dbReference>
<protein>
    <submittedName>
        <fullName evidence="1">Phage protein</fullName>
    </submittedName>
</protein>
<evidence type="ECO:0000313" key="2">
    <source>
        <dbReference type="EMBL" id="RSJ99610.1"/>
    </source>
</evidence>
<reference evidence="2 4" key="2">
    <citation type="submission" date="2018-11" db="EMBL/GenBank/DDBJ databases">
        <title>Species Designations Belie Phenotypic and Genotypic Heterogeneity in Oral Streptococci.</title>
        <authorList>
            <person name="Velsko I."/>
        </authorList>
    </citation>
    <scope>NUCLEOTIDE SEQUENCE [LARGE SCALE GENOMIC DNA]</scope>
    <source>
        <strain evidence="2 4">BCC08</strain>
    </source>
</reference>
<dbReference type="RefSeq" id="WP_004261968.1">
    <property type="nucleotide sequence ID" value="NZ_JALDWG010000002.1"/>
</dbReference>
<proteinExistence type="predicted"/>
<evidence type="ECO:0000313" key="1">
    <source>
        <dbReference type="EMBL" id="KXU11269.1"/>
    </source>
</evidence>
<gene>
    <name evidence="2" type="ORF">D8786_01540</name>
    <name evidence="1" type="ORF">SMIDD22_01550</name>
</gene>
<dbReference type="AlphaFoldDB" id="A0A139R964"/>
<comment type="caution">
    <text evidence="1">The sequence shown here is derived from an EMBL/GenBank/DDBJ whole genome shotgun (WGS) entry which is preliminary data.</text>
</comment>
<dbReference type="Proteomes" id="UP000070779">
    <property type="component" value="Unassembled WGS sequence"/>
</dbReference>
<dbReference type="PATRIC" id="fig|28037.238.peg.1850"/>